<dbReference type="PANTHER" id="PTHR14168:SF4">
    <property type="entry name" value="EPITHELIAL CELL ADHESION MOLECULE PRECURSOR"/>
    <property type="match status" value="1"/>
</dbReference>
<dbReference type="SMART" id="SM00211">
    <property type="entry name" value="TY"/>
    <property type="match status" value="1"/>
</dbReference>
<dbReference type="CDD" id="cd00191">
    <property type="entry name" value="TY"/>
    <property type="match status" value="1"/>
</dbReference>
<organism evidence="6 7">
    <name type="scientific">Chanos chanos</name>
    <name type="common">Milkfish</name>
    <name type="synonym">Mugil chanos</name>
    <dbReference type="NCBI Taxonomy" id="29144"/>
    <lineage>
        <taxon>Eukaryota</taxon>
        <taxon>Metazoa</taxon>
        <taxon>Chordata</taxon>
        <taxon>Craniata</taxon>
        <taxon>Vertebrata</taxon>
        <taxon>Euteleostomi</taxon>
        <taxon>Actinopterygii</taxon>
        <taxon>Neopterygii</taxon>
        <taxon>Teleostei</taxon>
        <taxon>Ostariophysi</taxon>
        <taxon>Gonorynchiformes</taxon>
        <taxon>Chanidae</taxon>
        <taxon>Chanos</taxon>
    </lineage>
</organism>
<name>A0A6J2VJR0_CHACN</name>
<dbReference type="Pfam" id="PF00086">
    <property type="entry name" value="Thyroglobulin_1"/>
    <property type="match status" value="1"/>
</dbReference>
<keyword evidence="3" id="KW-1133">Transmembrane helix</keyword>
<dbReference type="Proteomes" id="UP000504632">
    <property type="component" value="Chromosome 5"/>
</dbReference>
<evidence type="ECO:0000256" key="1">
    <source>
        <dbReference type="ARBA" id="ARBA00023157"/>
    </source>
</evidence>
<dbReference type="InterPro" id="IPR043406">
    <property type="entry name" value="EPCAM/Trop-2"/>
</dbReference>
<reference evidence="7" key="1">
    <citation type="submission" date="2025-08" db="UniProtKB">
        <authorList>
            <consortium name="RefSeq"/>
        </authorList>
    </citation>
    <scope>IDENTIFICATION</scope>
</reference>
<dbReference type="InterPro" id="IPR049420">
    <property type="entry name" value="EPCAM-Trop-2_C"/>
</dbReference>
<feature type="domain" description="Thyroglobulin type-1" evidence="5">
    <location>
        <begin position="54"/>
        <end position="129"/>
    </location>
</feature>
<feature type="transmembrane region" description="Helical" evidence="3">
    <location>
        <begin position="256"/>
        <end position="281"/>
    </location>
</feature>
<dbReference type="Gene3D" id="4.10.800.10">
    <property type="entry name" value="Thyroglobulin type-1"/>
    <property type="match status" value="1"/>
</dbReference>
<evidence type="ECO:0000313" key="7">
    <source>
        <dbReference type="RefSeq" id="XP_030631506.1"/>
    </source>
</evidence>
<feature type="chain" id="PRO_5026851757" evidence="4">
    <location>
        <begin position="19"/>
        <end position="303"/>
    </location>
</feature>
<sequence length="303" mass="34038">MNPLAVLLVLSFVGMSFACTCDSVSWAQCEGDPCQCYVTVGKNEREILNCSALIPKCFLMKAEMYKKLHKHFRGMPVDTALVDNDGPYDPECESNGLFKAKQCNNSEECWCVNSAGVRRSDKGDKNLKCEELVETYWIHVELKHKATPNPVEVKDLQRAIAAAIQERYKISQNLITSVSYDGDARLITVDVKKPLGDRKEDLSRMAYYMEKDVKAQPLLASSSKFEPNVAGQKLEMENILVYYVDEKAPTITMQRLTGGIVAVIVVVILAVLVGLLVLFIVRRRNQSKYVKAQEMEEIQPTLS</sequence>
<evidence type="ECO:0000313" key="6">
    <source>
        <dbReference type="Proteomes" id="UP000504632"/>
    </source>
</evidence>
<dbReference type="AlphaFoldDB" id="A0A6J2VJR0"/>
<evidence type="ECO:0000256" key="3">
    <source>
        <dbReference type="SAM" id="Phobius"/>
    </source>
</evidence>
<dbReference type="InParanoid" id="A0A6J2VJR0"/>
<dbReference type="SUPFAM" id="SSF57610">
    <property type="entry name" value="Thyroglobulin type-1 domain"/>
    <property type="match status" value="1"/>
</dbReference>
<gene>
    <name evidence="7" type="primary">LOC115813055</name>
</gene>
<dbReference type="PROSITE" id="PS51162">
    <property type="entry name" value="THYROGLOBULIN_1_2"/>
    <property type="match status" value="1"/>
</dbReference>
<evidence type="ECO:0000256" key="4">
    <source>
        <dbReference type="SAM" id="SignalP"/>
    </source>
</evidence>
<evidence type="ECO:0000256" key="2">
    <source>
        <dbReference type="PROSITE-ProRule" id="PRU00500"/>
    </source>
</evidence>
<dbReference type="InterPro" id="IPR036857">
    <property type="entry name" value="Thyroglobulin_1_sf"/>
</dbReference>
<dbReference type="PROSITE" id="PS00484">
    <property type="entry name" value="THYROGLOBULIN_1_1"/>
    <property type="match status" value="1"/>
</dbReference>
<evidence type="ECO:0000259" key="5">
    <source>
        <dbReference type="PROSITE" id="PS51162"/>
    </source>
</evidence>
<dbReference type="OrthoDB" id="8953056at2759"/>
<keyword evidence="4" id="KW-0732">Signal</keyword>
<dbReference type="PANTHER" id="PTHR14168">
    <property type="entry name" value="TUMOR-ASSOCIATED CALCIUM SIGNAL TRANSDUCER"/>
    <property type="match status" value="1"/>
</dbReference>
<proteinExistence type="predicted"/>
<comment type="caution">
    <text evidence="2">Lacks conserved residue(s) required for the propagation of feature annotation.</text>
</comment>
<accession>A0A6J2VJR0</accession>
<dbReference type="GeneID" id="115813055"/>
<dbReference type="InterPro" id="IPR000716">
    <property type="entry name" value="Thyroglobulin_1"/>
</dbReference>
<keyword evidence="1" id="KW-1015">Disulfide bond</keyword>
<keyword evidence="6" id="KW-1185">Reference proteome</keyword>
<dbReference type="Pfam" id="PF21283">
    <property type="entry name" value="EPCAM-Trop-2_C"/>
    <property type="match status" value="1"/>
</dbReference>
<keyword evidence="3" id="KW-0812">Transmembrane</keyword>
<keyword evidence="3" id="KW-0472">Membrane</keyword>
<dbReference type="RefSeq" id="XP_030631506.1">
    <property type="nucleotide sequence ID" value="XM_030775646.1"/>
</dbReference>
<protein>
    <submittedName>
        <fullName evidence="7">Epithelial cell adhesion molecule-like</fullName>
    </submittedName>
</protein>
<dbReference type="GO" id="GO:0016020">
    <property type="term" value="C:membrane"/>
    <property type="evidence" value="ECO:0007669"/>
    <property type="project" value="InterPro"/>
</dbReference>
<feature type="signal peptide" evidence="4">
    <location>
        <begin position="1"/>
        <end position="18"/>
    </location>
</feature>